<dbReference type="PANTHER" id="PTHR30177:SF33">
    <property type="entry name" value="POSSIBLE OSMOPROTECTANT (GLYCINE BETAINE_CARNITINE_CHOLINE_L-PROLINE) TRANSPORT INTEGRAL MEMBRANE PROTEIN ABC TRANSPORTER PROZ"/>
    <property type="match status" value="1"/>
</dbReference>
<comment type="similarity">
    <text evidence="6">Belongs to the binding-protein-dependent transport system permease family.</text>
</comment>
<reference evidence="7 8" key="1">
    <citation type="submission" date="2016-10" db="EMBL/GenBank/DDBJ databases">
        <authorList>
            <person name="de Groot N.N."/>
        </authorList>
    </citation>
    <scope>NUCLEOTIDE SEQUENCE [LARGE SCALE GENOMIC DNA]</scope>
    <source>
        <strain evidence="7 8">CGMCC 4.5506</strain>
    </source>
</reference>
<proteinExistence type="inferred from homology"/>
<evidence type="ECO:0000256" key="2">
    <source>
        <dbReference type="ARBA" id="ARBA00022448"/>
    </source>
</evidence>
<dbReference type="CDD" id="cd06261">
    <property type="entry name" value="TM_PBP2"/>
    <property type="match status" value="1"/>
</dbReference>
<dbReference type="PROSITE" id="PS50928">
    <property type="entry name" value="ABC_TM1"/>
    <property type="match status" value="1"/>
</dbReference>
<dbReference type="OrthoDB" id="5244012at2"/>
<keyword evidence="3 6" id="KW-0812">Transmembrane</keyword>
<dbReference type="RefSeq" id="WP_091808545.1">
    <property type="nucleotide sequence ID" value="NZ_CP016353.1"/>
</dbReference>
<dbReference type="GO" id="GO:0055085">
    <property type="term" value="P:transmembrane transport"/>
    <property type="evidence" value="ECO:0007669"/>
    <property type="project" value="InterPro"/>
</dbReference>
<dbReference type="GO" id="GO:0031460">
    <property type="term" value="P:glycine betaine transport"/>
    <property type="evidence" value="ECO:0007669"/>
    <property type="project" value="TreeGrafter"/>
</dbReference>
<keyword evidence="8" id="KW-1185">Reference proteome</keyword>
<dbReference type="EMBL" id="FMZE01000009">
    <property type="protein sequence ID" value="SDD52780.1"/>
    <property type="molecule type" value="Genomic_DNA"/>
</dbReference>
<keyword evidence="2 6" id="KW-0813">Transport</keyword>
<comment type="subcellular location">
    <subcellularLocation>
        <location evidence="6">Cell membrane</location>
        <topology evidence="6">Multi-pass membrane protein</topology>
    </subcellularLocation>
    <subcellularLocation>
        <location evidence="1">Membrane</location>
        <topology evidence="1">Multi-pass membrane protein</topology>
    </subcellularLocation>
</comment>
<dbReference type="InterPro" id="IPR000515">
    <property type="entry name" value="MetI-like"/>
</dbReference>
<keyword evidence="5 6" id="KW-0472">Membrane</keyword>
<gene>
    <name evidence="7" type="ORF">SAMN05421630_109243</name>
</gene>
<protein>
    <submittedName>
        <fullName evidence="7">Osmoprotectant transport system permease protein</fullName>
    </submittedName>
</protein>
<feature type="transmembrane region" description="Helical" evidence="6">
    <location>
        <begin position="145"/>
        <end position="167"/>
    </location>
</feature>
<organism evidence="7 8">
    <name type="scientific">Prauserella marina</name>
    <dbReference type="NCBI Taxonomy" id="530584"/>
    <lineage>
        <taxon>Bacteria</taxon>
        <taxon>Bacillati</taxon>
        <taxon>Actinomycetota</taxon>
        <taxon>Actinomycetes</taxon>
        <taxon>Pseudonocardiales</taxon>
        <taxon>Pseudonocardiaceae</taxon>
        <taxon>Prauserella</taxon>
    </lineage>
</organism>
<dbReference type="Gene3D" id="1.10.3720.10">
    <property type="entry name" value="MetI-like"/>
    <property type="match status" value="1"/>
</dbReference>
<evidence type="ECO:0000256" key="1">
    <source>
        <dbReference type="ARBA" id="ARBA00004141"/>
    </source>
</evidence>
<dbReference type="GO" id="GO:0005886">
    <property type="term" value="C:plasma membrane"/>
    <property type="evidence" value="ECO:0007669"/>
    <property type="project" value="UniProtKB-SubCell"/>
</dbReference>
<dbReference type="InterPro" id="IPR035906">
    <property type="entry name" value="MetI-like_sf"/>
</dbReference>
<evidence type="ECO:0000256" key="4">
    <source>
        <dbReference type="ARBA" id="ARBA00022989"/>
    </source>
</evidence>
<dbReference type="AlphaFoldDB" id="A0A222W081"/>
<feature type="transmembrane region" description="Helical" evidence="6">
    <location>
        <begin position="65"/>
        <end position="87"/>
    </location>
</feature>
<evidence type="ECO:0000313" key="7">
    <source>
        <dbReference type="EMBL" id="SDD52780.1"/>
    </source>
</evidence>
<evidence type="ECO:0000256" key="6">
    <source>
        <dbReference type="RuleBase" id="RU363032"/>
    </source>
</evidence>
<dbReference type="SUPFAM" id="SSF161098">
    <property type="entry name" value="MetI-like"/>
    <property type="match status" value="1"/>
</dbReference>
<dbReference type="InterPro" id="IPR051204">
    <property type="entry name" value="ABC_transp_perm/SBD"/>
</dbReference>
<dbReference type="Proteomes" id="UP000199494">
    <property type="component" value="Unassembled WGS sequence"/>
</dbReference>
<dbReference type="Pfam" id="PF00528">
    <property type="entry name" value="BPD_transp_1"/>
    <property type="match status" value="1"/>
</dbReference>
<evidence type="ECO:0000256" key="5">
    <source>
        <dbReference type="ARBA" id="ARBA00023136"/>
    </source>
</evidence>
<dbReference type="KEGG" id="pmad:BAY61_19035"/>
<accession>A0A222W081</accession>
<feature type="transmembrane region" description="Helical" evidence="6">
    <location>
        <begin position="32"/>
        <end position="53"/>
    </location>
</feature>
<feature type="transmembrane region" description="Helical" evidence="6">
    <location>
        <begin position="187"/>
        <end position="209"/>
    </location>
</feature>
<dbReference type="PANTHER" id="PTHR30177">
    <property type="entry name" value="GLYCINE BETAINE/L-PROLINE TRANSPORT SYSTEM PERMEASE PROTEIN PROW"/>
    <property type="match status" value="1"/>
</dbReference>
<sequence length="225" mass="23528">MNILTLFWDWLSQPAQWSGPDSIPARFGEHTYYSALSLLIAAAIGIPFGLLTGHTGRGGFIAATLANFARALPTVGVVMLVVLAVGIGLQPVVAAMVALAIPPILVNTYEGIRSVDAQLKDAAQGMGMTGPEVLRKVEIPVALPLILLGLRTAAIQIVSTATIAAYVGMGGLGRFIFDGLARQDYELVVGGAGCVVLLAVIVTLIFLVLRKTVVAKGVLHRESTS</sequence>
<dbReference type="STRING" id="530584.SAMN05421630_109243"/>
<feature type="transmembrane region" description="Helical" evidence="6">
    <location>
        <begin position="93"/>
        <end position="112"/>
    </location>
</feature>
<evidence type="ECO:0000313" key="8">
    <source>
        <dbReference type="Proteomes" id="UP000199494"/>
    </source>
</evidence>
<evidence type="ECO:0000256" key="3">
    <source>
        <dbReference type="ARBA" id="ARBA00022692"/>
    </source>
</evidence>
<name>A0A222W081_9PSEU</name>
<keyword evidence="4 6" id="KW-1133">Transmembrane helix</keyword>